<accession>A0A834YRY8</accession>
<organism evidence="2 4">
    <name type="scientific">Tetracentron sinense</name>
    <name type="common">Spur-leaf</name>
    <dbReference type="NCBI Taxonomy" id="13715"/>
    <lineage>
        <taxon>Eukaryota</taxon>
        <taxon>Viridiplantae</taxon>
        <taxon>Streptophyta</taxon>
        <taxon>Embryophyta</taxon>
        <taxon>Tracheophyta</taxon>
        <taxon>Spermatophyta</taxon>
        <taxon>Magnoliopsida</taxon>
        <taxon>Trochodendrales</taxon>
        <taxon>Trochodendraceae</taxon>
        <taxon>Tetracentron</taxon>
    </lineage>
</organism>
<reference evidence="2 4" key="1">
    <citation type="submission" date="2020-04" db="EMBL/GenBank/DDBJ databases">
        <title>Plant Genome Project.</title>
        <authorList>
            <person name="Zhang R.-G."/>
        </authorList>
    </citation>
    <scope>NUCLEOTIDE SEQUENCE [LARGE SCALE GENOMIC DNA]</scope>
    <source>
        <strain evidence="2">YNK0</strain>
        <tissue evidence="2">Leaf</tissue>
    </source>
</reference>
<evidence type="ECO:0000313" key="4">
    <source>
        <dbReference type="Proteomes" id="UP000655225"/>
    </source>
</evidence>
<dbReference type="AlphaFoldDB" id="A0A834YRY8"/>
<evidence type="ECO:0000313" key="3">
    <source>
        <dbReference type="EMBL" id="KAF8392108.1"/>
    </source>
</evidence>
<dbReference type="EMBL" id="JABCRI010000016">
    <property type="protein sequence ID" value="KAF8392100.1"/>
    <property type="molecule type" value="Genomic_DNA"/>
</dbReference>
<keyword evidence="4" id="KW-1185">Reference proteome</keyword>
<gene>
    <name evidence="2" type="ORF">HHK36_022442</name>
    <name evidence="3" type="ORF">HHK36_022450</name>
</gene>
<proteinExistence type="predicted"/>
<feature type="compositionally biased region" description="Polar residues" evidence="1">
    <location>
        <begin position="50"/>
        <end position="60"/>
    </location>
</feature>
<evidence type="ECO:0000313" key="2">
    <source>
        <dbReference type="EMBL" id="KAF8392100.1"/>
    </source>
</evidence>
<feature type="region of interest" description="Disordered" evidence="1">
    <location>
        <begin position="1"/>
        <end position="28"/>
    </location>
</feature>
<protein>
    <submittedName>
        <fullName evidence="2">Uncharacterized protein</fullName>
    </submittedName>
</protein>
<evidence type="ECO:0000256" key="1">
    <source>
        <dbReference type="SAM" id="MobiDB-lite"/>
    </source>
</evidence>
<dbReference type="Proteomes" id="UP000655225">
    <property type="component" value="Unassembled WGS sequence"/>
</dbReference>
<feature type="compositionally biased region" description="Low complexity" evidence="1">
    <location>
        <begin position="88"/>
        <end position="97"/>
    </location>
</feature>
<feature type="compositionally biased region" description="Basic residues" evidence="1">
    <location>
        <begin position="98"/>
        <end position="117"/>
    </location>
</feature>
<sequence>MEGDEEFCRQQELSQNPLDRSEYSPDNLGSISFLQVEPSLLPHALIPATQARSMSTSPSFAPSEPPQMWVVKPPLGSLLAPTPTYRGSPVSPSSSTSVKHHHQHHHHHRRHHHHHWKPGAVSPVPSVESGTQYLSVEL</sequence>
<comment type="caution">
    <text evidence="2">The sequence shown here is derived from an EMBL/GenBank/DDBJ whole genome shotgun (WGS) entry which is preliminary data.</text>
</comment>
<name>A0A834YRY8_TETSI</name>
<feature type="compositionally biased region" description="Polar residues" evidence="1">
    <location>
        <begin position="128"/>
        <end position="138"/>
    </location>
</feature>
<dbReference type="EMBL" id="JABCRI010000016">
    <property type="protein sequence ID" value="KAF8392108.1"/>
    <property type="molecule type" value="Genomic_DNA"/>
</dbReference>
<feature type="region of interest" description="Disordered" evidence="1">
    <location>
        <begin position="50"/>
        <end position="138"/>
    </location>
</feature>